<gene>
    <name evidence="2" type="ORF">A2786_03110</name>
</gene>
<dbReference type="AlphaFoldDB" id="A0A1G1VSU6"/>
<sequence length="302" mass="34910">MPKLSVIILNYNTRDYIVRCLGSIEEQNLDISSGSLEVIVADNGSTDGSSEKIRKGFPWVKLIENKRNIGFAAGNNRAIRKAKGELLLLLNSDTVVLPDAFEKLVKFMDERTDAGAVTGKLVLPDGAIDLSCHRGSPTPWNAFTYFVKLEQLFPNSPFFSGYHQTWKDFDAIHEVDAISGACFMVRTKVVEQVGLLDERYFMYAEDLDWCMRIRDKGWKIYYDPEATVIHFKKRSGRKKDEGKQLTDKTKKIRSVTTTYFNDTMQLFYDKHYKDKYPLFLRKLVFTGIWLFGKIRTLRSRWH</sequence>
<comment type="caution">
    <text evidence="2">The sequence shown here is derived from an EMBL/GenBank/DDBJ whole genome shotgun (WGS) entry which is preliminary data.</text>
</comment>
<dbReference type="Pfam" id="PF00535">
    <property type="entry name" value="Glycos_transf_2"/>
    <property type="match status" value="1"/>
</dbReference>
<accession>A0A1G1VSU6</accession>
<evidence type="ECO:0000313" key="2">
    <source>
        <dbReference type="EMBL" id="OGY18462.1"/>
    </source>
</evidence>
<dbReference type="PANTHER" id="PTHR43179">
    <property type="entry name" value="RHAMNOSYLTRANSFERASE WBBL"/>
    <property type="match status" value="1"/>
</dbReference>
<dbReference type="PANTHER" id="PTHR43179:SF7">
    <property type="entry name" value="RHAMNOSYLTRANSFERASE WBBL"/>
    <property type="match status" value="1"/>
</dbReference>
<evidence type="ECO:0000313" key="3">
    <source>
        <dbReference type="Proteomes" id="UP000179233"/>
    </source>
</evidence>
<dbReference type="Proteomes" id="UP000179233">
    <property type="component" value="Unassembled WGS sequence"/>
</dbReference>
<evidence type="ECO:0000259" key="1">
    <source>
        <dbReference type="Pfam" id="PF00535"/>
    </source>
</evidence>
<protein>
    <recommendedName>
        <fullName evidence="1">Glycosyltransferase 2-like domain-containing protein</fullName>
    </recommendedName>
</protein>
<dbReference type="InterPro" id="IPR001173">
    <property type="entry name" value="Glyco_trans_2-like"/>
</dbReference>
<name>A0A1G1VSU6_9BACT</name>
<reference evidence="2 3" key="1">
    <citation type="journal article" date="2016" name="Nat. Commun.">
        <title>Thousands of microbial genomes shed light on interconnected biogeochemical processes in an aquifer system.</title>
        <authorList>
            <person name="Anantharaman K."/>
            <person name="Brown C.T."/>
            <person name="Hug L.A."/>
            <person name="Sharon I."/>
            <person name="Castelle C.J."/>
            <person name="Probst A.J."/>
            <person name="Thomas B.C."/>
            <person name="Singh A."/>
            <person name="Wilkins M.J."/>
            <person name="Karaoz U."/>
            <person name="Brodie E.L."/>
            <person name="Williams K.H."/>
            <person name="Hubbard S.S."/>
            <person name="Banfield J.F."/>
        </authorList>
    </citation>
    <scope>NUCLEOTIDE SEQUENCE [LARGE SCALE GENOMIC DNA]</scope>
</reference>
<dbReference type="CDD" id="cd04186">
    <property type="entry name" value="GT_2_like_c"/>
    <property type="match status" value="1"/>
</dbReference>
<organism evidence="2 3">
    <name type="scientific">Candidatus Chisholmbacteria bacterium RIFCSPHIGHO2_01_FULL_52_32</name>
    <dbReference type="NCBI Taxonomy" id="1797591"/>
    <lineage>
        <taxon>Bacteria</taxon>
        <taxon>Candidatus Chisholmiibacteriota</taxon>
    </lineage>
</organism>
<proteinExistence type="predicted"/>
<dbReference type="InterPro" id="IPR029044">
    <property type="entry name" value="Nucleotide-diphossugar_trans"/>
</dbReference>
<dbReference type="Gene3D" id="3.90.550.10">
    <property type="entry name" value="Spore Coat Polysaccharide Biosynthesis Protein SpsA, Chain A"/>
    <property type="match status" value="1"/>
</dbReference>
<feature type="domain" description="Glycosyltransferase 2-like" evidence="1">
    <location>
        <begin position="5"/>
        <end position="163"/>
    </location>
</feature>
<dbReference type="SUPFAM" id="SSF53448">
    <property type="entry name" value="Nucleotide-diphospho-sugar transferases"/>
    <property type="match status" value="1"/>
</dbReference>
<dbReference type="EMBL" id="MHCJ01000003">
    <property type="protein sequence ID" value="OGY18462.1"/>
    <property type="molecule type" value="Genomic_DNA"/>
</dbReference>